<protein>
    <submittedName>
        <fullName evidence="2">Cytochrome C biogenesis protein</fullName>
    </submittedName>
</protein>
<feature type="transmembrane region" description="Helical" evidence="1">
    <location>
        <begin position="51"/>
        <end position="77"/>
    </location>
</feature>
<keyword evidence="1" id="KW-1133">Transmembrane helix</keyword>
<dbReference type="EMBL" id="CP100355">
    <property type="protein sequence ID" value="UTF55341.1"/>
    <property type="molecule type" value="Genomic_DNA"/>
</dbReference>
<feature type="transmembrane region" description="Helical" evidence="1">
    <location>
        <begin position="89"/>
        <end position="109"/>
    </location>
</feature>
<dbReference type="AlphaFoldDB" id="A0A9E7NDI8"/>
<evidence type="ECO:0000313" key="2">
    <source>
        <dbReference type="EMBL" id="UTF55341.1"/>
    </source>
</evidence>
<keyword evidence="1" id="KW-0812">Transmembrane</keyword>
<feature type="transmembrane region" description="Helical" evidence="1">
    <location>
        <begin position="150"/>
        <end position="167"/>
    </location>
</feature>
<reference evidence="2" key="1">
    <citation type="submission" date="2022-06" db="EMBL/GenBank/DDBJ databases">
        <title>Diverse halophilic archaea isolated from saline environments.</title>
        <authorList>
            <person name="Cui H.-L."/>
        </authorList>
    </citation>
    <scope>NUCLEOTIDE SEQUENCE</scope>
    <source>
        <strain evidence="2">WLHS1</strain>
    </source>
</reference>
<keyword evidence="3" id="KW-1185">Reference proteome</keyword>
<name>A0A9E7NDI8_9EURY</name>
<feature type="transmembrane region" description="Helical" evidence="1">
    <location>
        <begin position="201"/>
        <end position="221"/>
    </location>
</feature>
<sequence>MVDLAFVSTVAFAVGAGIATFFSPCAYPLLPGYVGYYASRTEDAEPTLGGSLARGVVAGAGVIATFLVLLGATFVVGHETLSNITLFEPIVGALLIVFGLLVVAGRAPSLSFALPKRRSSVAGFGVFGAGYALAAAGCVAPLFIGVLTSALSLSAGAGALVLLAYVGSVTGLMISLTVATGMGLVAGSGWIAAHTGTIERLAGAVMIVAGLGQLYLAIVILEVL</sequence>
<dbReference type="Proteomes" id="UP001056855">
    <property type="component" value="Chromosome"/>
</dbReference>
<dbReference type="InterPro" id="IPR051790">
    <property type="entry name" value="Cytochrome_c-biogenesis_DsbD"/>
</dbReference>
<evidence type="ECO:0000313" key="3">
    <source>
        <dbReference type="Proteomes" id="UP001056855"/>
    </source>
</evidence>
<feature type="transmembrane region" description="Helical" evidence="1">
    <location>
        <begin position="174"/>
        <end position="195"/>
    </location>
</feature>
<feature type="transmembrane region" description="Helical" evidence="1">
    <location>
        <begin position="6"/>
        <end position="30"/>
    </location>
</feature>
<organism evidence="2 3">
    <name type="scientific">Natronosalvus rutilus</name>
    <dbReference type="NCBI Taxonomy" id="2953753"/>
    <lineage>
        <taxon>Archaea</taxon>
        <taxon>Methanobacteriati</taxon>
        <taxon>Methanobacteriota</taxon>
        <taxon>Stenosarchaea group</taxon>
        <taxon>Halobacteria</taxon>
        <taxon>Halobacteriales</taxon>
        <taxon>Natrialbaceae</taxon>
        <taxon>Natronosalvus</taxon>
    </lineage>
</organism>
<feature type="transmembrane region" description="Helical" evidence="1">
    <location>
        <begin position="121"/>
        <end position="144"/>
    </location>
</feature>
<dbReference type="KEGG" id="sawl:NGM29_08860"/>
<proteinExistence type="predicted"/>
<dbReference type="PANTHER" id="PTHR31272:SF9">
    <property type="entry name" value="BLL1027 PROTEIN"/>
    <property type="match status" value="1"/>
</dbReference>
<dbReference type="GeneID" id="73290152"/>
<dbReference type="PANTHER" id="PTHR31272">
    <property type="entry name" value="CYTOCHROME C-TYPE BIOGENESIS PROTEIN HI_1454-RELATED"/>
    <property type="match status" value="1"/>
</dbReference>
<keyword evidence="1" id="KW-0472">Membrane</keyword>
<gene>
    <name evidence="2" type="ORF">NGM29_08860</name>
</gene>
<accession>A0A9E7NDI8</accession>
<evidence type="ECO:0000256" key="1">
    <source>
        <dbReference type="SAM" id="Phobius"/>
    </source>
</evidence>
<dbReference type="RefSeq" id="WP_254160259.1">
    <property type="nucleotide sequence ID" value="NZ_CP100355.1"/>
</dbReference>